<protein>
    <submittedName>
        <fullName evidence="1">Uncharacterized protein</fullName>
    </submittedName>
</protein>
<dbReference type="EMBL" id="CP040089">
    <property type="protein sequence ID" value="QGA80528.1"/>
    <property type="molecule type" value="Genomic_DNA"/>
</dbReference>
<name>A0A5Q0UFZ2_9ARCH</name>
<dbReference type="KEGG" id="ncon:LC1Nh_0636"/>
<dbReference type="GeneID" id="42365022"/>
<proteinExistence type="predicted"/>
<reference evidence="2" key="1">
    <citation type="submission" date="2019-05" db="EMBL/GenBank/DDBJ databases">
        <title>Candidatus Nanohalobium constans, a novel model system to study the DPANN nano-sized archaea: genomic and physiological characterization of a nanoarchaeon co-cultured with its chitinotrophic host.</title>
        <authorList>
            <person name="La Cono V."/>
            <person name="Arcadi E."/>
            <person name="Crisafi F."/>
            <person name="Denaro R."/>
            <person name="La Spada G."/>
            <person name="Messina E."/>
            <person name="Smedile F."/>
            <person name="Toshchakov S.V."/>
            <person name="Shevchenko M.A."/>
            <person name="Golyshin P.N."/>
            <person name="Golyshina O.V."/>
            <person name="Ferrer M."/>
            <person name="Rohde M."/>
            <person name="Mushegian A."/>
            <person name="Sorokin D.Y."/>
            <person name="Giuliano L."/>
            <person name="Yakimov M.M."/>
        </authorList>
    </citation>
    <scope>NUCLEOTIDE SEQUENCE [LARGE SCALE GENOMIC DNA]</scope>
    <source>
        <strain evidence="2">LC1Nh</strain>
    </source>
</reference>
<dbReference type="Proteomes" id="UP000377803">
    <property type="component" value="Chromosome"/>
</dbReference>
<organism evidence="1 2">
    <name type="scientific">Candidatus Nanohalobium constans</name>
    <dbReference type="NCBI Taxonomy" id="2565781"/>
    <lineage>
        <taxon>Archaea</taxon>
        <taxon>Candidatus Nanohalarchaeota</taxon>
        <taxon>Candidatus Nanohalobia</taxon>
        <taxon>Candidatus Nanohalobiales</taxon>
        <taxon>Candidatus Nanohalobiaceae</taxon>
        <taxon>Candidatus Nanohalobium</taxon>
    </lineage>
</organism>
<dbReference type="RefSeq" id="WP_153550268.1">
    <property type="nucleotide sequence ID" value="NZ_CP040089.1"/>
</dbReference>
<evidence type="ECO:0000313" key="2">
    <source>
        <dbReference type="Proteomes" id="UP000377803"/>
    </source>
</evidence>
<keyword evidence="2" id="KW-1185">Reference proteome</keyword>
<sequence>MKRTVVLLTLLAFSAVVSAQSVPDSDSGLQEFKETYNNQTEQVPGFVGDIVGGETVNINFKSNNSSETLGAKFSGVEIQNISRQGFDDYTLEVNVTDGAVSSVVESEKPYKELREQLDEENISYETNSIGAGLKVTIFETLGNLASMIGLEF</sequence>
<dbReference type="AlphaFoldDB" id="A0A5Q0UFZ2"/>
<evidence type="ECO:0000313" key="1">
    <source>
        <dbReference type="EMBL" id="QGA80528.1"/>
    </source>
</evidence>
<accession>A0A5Q0UFZ2</accession>
<gene>
    <name evidence="1" type="ORF">LC1Nh_0636</name>
</gene>